<feature type="chain" id="PRO_5045378742" evidence="2">
    <location>
        <begin position="25"/>
        <end position="167"/>
    </location>
</feature>
<dbReference type="Proteomes" id="UP001596542">
    <property type="component" value="Unassembled WGS sequence"/>
</dbReference>
<evidence type="ECO:0000313" key="4">
    <source>
        <dbReference type="EMBL" id="MFC7287112.1"/>
    </source>
</evidence>
<sequence>MRSTGLAGLAVALVLSIGSSSALAQYIWLDSKGVKQYSDMPPPPSVPTGKILKSLGKALSGAPEKAAEETEKDSEMTKKAPPTLADQNADFQKRRMAQAEKDKEAEQKAKQAADAKKNCERASAYNRALESGQRVVRTDQAGERVFLSDEEREQEIRESRRALNQCK</sequence>
<keyword evidence="5" id="KW-1185">Reference proteome</keyword>
<evidence type="ECO:0000256" key="1">
    <source>
        <dbReference type="SAM" id="MobiDB-lite"/>
    </source>
</evidence>
<feature type="domain" description="DUF4124" evidence="3">
    <location>
        <begin position="13"/>
        <end position="51"/>
    </location>
</feature>
<comment type="caution">
    <text evidence="4">The sequence shown here is derived from an EMBL/GenBank/DDBJ whole genome shotgun (WGS) entry which is preliminary data.</text>
</comment>
<keyword evidence="2" id="KW-0732">Signal</keyword>
<gene>
    <name evidence="4" type="ORF">ACFQPC_03595</name>
</gene>
<feature type="compositionally biased region" description="Basic and acidic residues" evidence="1">
    <location>
        <begin position="91"/>
        <end position="119"/>
    </location>
</feature>
<feature type="compositionally biased region" description="Basic and acidic residues" evidence="1">
    <location>
        <begin position="65"/>
        <end position="78"/>
    </location>
</feature>
<name>A0ABW2I814_9BURK</name>
<dbReference type="InterPro" id="IPR025392">
    <property type="entry name" value="DUF4124"/>
</dbReference>
<evidence type="ECO:0000259" key="3">
    <source>
        <dbReference type="Pfam" id="PF13511"/>
    </source>
</evidence>
<dbReference type="Pfam" id="PF13511">
    <property type="entry name" value="DUF4124"/>
    <property type="match status" value="1"/>
</dbReference>
<dbReference type="EMBL" id="JBHTBU010000001">
    <property type="protein sequence ID" value="MFC7287112.1"/>
    <property type="molecule type" value="Genomic_DNA"/>
</dbReference>
<proteinExistence type="predicted"/>
<accession>A0ABW2I814</accession>
<feature type="region of interest" description="Disordered" evidence="1">
    <location>
        <begin position="57"/>
        <end position="119"/>
    </location>
</feature>
<dbReference type="RefSeq" id="WP_382270229.1">
    <property type="nucleotide sequence ID" value="NZ_JBHTBU010000001.1"/>
</dbReference>
<evidence type="ECO:0000313" key="5">
    <source>
        <dbReference type="Proteomes" id="UP001596542"/>
    </source>
</evidence>
<feature type="signal peptide" evidence="2">
    <location>
        <begin position="1"/>
        <end position="24"/>
    </location>
</feature>
<protein>
    <submittedName>
        <fullName evidence="4">DUF4124 domain-containing protein</fullName>
    </submittedName>
</protein>
<organism evidence="4 5">
    <name type="scientific">Herminiimonas glaciei</name>
    <dbReference type="NCBI Taxonomy" id="523788"/>
    <lineage>
        <taxon>Bacteria</taxon>
        <taxon>Pseudomonadati</taxon>
        <taxon>Pseudomonadota</taxon>
        <taxon>Betaproteobacteria</taxon>
        <taxon>Burkholderiales</taxon>
        <taxon>Oxalobacteraceae</taxon>
        <taxon>Herminiimonas</taxon>
    </lineage>
</organism>
<evidence type="ECO:0000256" key="2">
    <source>
        <dbReference type="SAM" id="SignalP"/>
    </source>
</evidence>
<reference evidence="5" key="1">
    <citation type="journal article" date="2019" name="Int. J. Syst. Evol. Microbiol.">
        <title>The Global Catalogue of Microorganisms (GCM) 10K type strain sequencing project: providing services to taxonomists for standard genome sequencing and annotation.</title>
        <authorList>
            <consortium name="The Broad Institute Genomics Platform"/>
            <consortium name="The Broad Institute Genome Sequencing Center for Infectious Disease"/>
            <person name="Wu L."/>
            <person name="Ma J."/>
        </authorList>
    </citation>
    <scope>NUCLEOTIDE SEQUENCE [LARGE SCALE GENOMIC DNA]</scope>
    <source>
        <strain evidence="5">KACC 12508</strain>
    </source>
</reference>